<dbReference type="CDD" id="cd06558">
    <property type="entry name" value="crotonase-like"/>
    <property type="match status" value="1"/>
</dbReference>
<evidence type="ECO:0000313" key="5">
    <source>
        <dbReference type="Proteomes" id="UP001497444"/>
    </source>
</evidence>
<dbReference type="NCBIfam" id="NF004127">
    <property type="entry name" value="PRK05617.1"/>
    <property type="match status" value="1"/>
</dbReference>
<gene>
    <name evidence="4" type="ORF">CSSPJE1EN1_LOCUS1328</name>
</gene>
<dbReference type="Proteomes" id="UP001497444">
    <property type="component" value="Chromosome 1"/>
</dbReference>
<comment type="catalytic activity">
    <reaction evidence="2">
        <text>3-hydroxy-2-methylpropanoyl-CoA + H2O = 3-hydroxy-2-methylpropanoate + CoA + H(+)</text>
        <dbReference type="Rhea" id="RHEA:20888"/>
        <dbReference type="ChEBI" id="CHEBI:11805"/>
        <dbReference type="ChEBI" id="CHEBI:15377"/>
        <dbReference type="ChEBI" id="CHEBI:15378"/>
        <dbReference type="ChEBI" id="CHEBI:57287"/>
        <dbReference type="ChEBI" id="CHEBI:57340"/>
        <dbReference type="EC" id="3.1.2.4"/>
    </reaction>
</comment>
<sequence>MAGAASSAQEWVRRSVMPNGLAIITLDRPQALNAMNVDMTALYKKYMDEWSTNNKVHAVLVESSSPRAFSAGMDVKGVAAALQKDLEMPMIPEVFSNEYKLICAIARYPKPYIAFMDGITMGFGIGISGHGRFRVVTERTVLAMPENGIGLFPDVGFAHIAASTPGHGAVGTYMAMTGAKITTPADANYLGLGTHYIPSTKLESLKLALLHADLSSNALNAIEMLLEGYKVEPETESSLKPLLPAITACFGANLSIVDTVDALKQHQASDDSAVAGWAKGALAGLAKGAPFSLCVTKHHFAAVAASTNADQKDDLSQIEGVMKIEFRLGIRTSTRPDFIEGVRAVLIDKDQRPKWQPGSIEDVDMGDVKAVFAPFETPADELKIPDTVA</sequence>
<dbReference type="EMBL" id="OZ020096">
    <property type="protein sequence ID" value="CAK9255850.1"/>
    <property type="molecule type" value="Genomic_DNA"/>
</dbReference>
<keyword evidence="1 2" id="KW-0378">Hydrolase</keyword>
<protein>
    <recommendedName>
        <fullName evidence="2">3-hydroxyisobutyryl-CoA hydrolase</fullName>
        <shortName evidence="2">HIB-CoA hydrolase</shortName>
        <shortName evidence="2">HIBYL-CoA-H</shortName>
        <ecNumber evidence="2">3.1.2.4</ecNumber>
    </recommendedName>
    <alternativeName>
        <fullName evidence="2">3-hydroxyisobutyryl-coenzyme A hydrolase</fullName>
    </alternativeName>
</protein>
<name>A0ABP0VQY2_9BRYO</name>
<dbReference type="PANTHER" id="PTHR43176:SF5">
    <property type="entry name" value="3-HYDROXYISOBUTYRYL-COA HYDROLASE-LIKE PROTEIN 4, MITOCHONDRIAL"/>
    <property type="match status" value="1"/>
</dbReference>
<reference evidence="4 5" key="1">
    <citation type="submission" date="2024-02" db="EMBL/GenBank/DDBJ databases">
        <authorList>
            <consortium name="ELIXIR-Norway"/>
            <consortium name="Elixir Norway"/>
        </authorList>
    </citation>
    <scope>NUCLEOTIDE SEQUENCE [LARGE SCALE GENOMIC DNA]</scope>
</reference>
<evidence type="ECO:0000259" key="3">
    <source>
        <dbReference type="Pfam" id="PF16113"/>
    </source>
</evidence>
<accession>A0ABP0VQY2</accession>
<dbReference type="InterPro" id="IPR032259">
    <property type="entry name" value="HIBYL-CoA-H"/>
</dbReference>
<keyword evidence="5" id="KW-1185">Reference proteome</keyword>
<feature type="domain" description="Enoyl-CoA hydratase/isomerase" evidence="3">
    <location>
        <begin position="22"/>
        <end position="372"/>
    </location>
</feature>
<evidence type="ECO:0000256" key="2">
    <source>
        <dbReference type="RuleBase" id="RU369070"/>
    </source>
</evidence>
<dbReference type="SUPFAM" id="SSF52096">
    <property type="entry name" value="ClpP/crotonase"/>
    <property type="match status" value="1"/>
</dbReference>
<dbReference type="EC" id="3.1.2.4" evidence="2"/>
<dbReference type="InterPro" id="IPR029045">
    <property type="entry name" value="ClpP/crotonase-like_dom_sf"/>
</dbReference>
<dbReference type="InterPro" id="IPR045004">
    <property type="entry name" value="ECH_dom"/>
</dbReference>
<proteinExistence type="inferred from homology"/>
<evidence type="ECO:0000256" key="1">
    <source>
        <dbReference type="ARBA" id="ARBA00022801"/>
    </source>
</evidence>
<evidence type="ECO:0000313" key="4">
    <source>
        <dbReference type="EMBL" id="CAK9255850.1"/>
    </source>
</evidence>
<comment type="similarity">
    <text evidence="2">Belongs to the enoyl-CoA hydratase/isomerase family.</text>
</comment>
<organism evidence="4 5">
    <name type="scientific">Sphagnum jensenii</name>
    <dbReference type="NCBI Taxonomy" id="128206"/>
    <lineage>
        <taxon>Eukaryota</taxon>
        <taxon>Viridiplantae</taxon>
        <taxon>Streptophyta</taxon>
        <taxon>Embryophyta</taxon>
        <taxon>Bryophyta</taxon>
        <taxon>Sphagnophytina</taxon>
        <taxon>Sphagnopsida</taxon>
        <taxon>Sphagnales</taxon>
        <taxon>Sphagnaceae</taxon>
        <taxon>Sphagnum</taxon>
    </lineage>
</organism>
<comment type="function">
    <text evidence="2">Hydrolyzes 3-hydroxyisobutyryl-CoA (HIBYL-CoA), a saline catabolite. Has high activity toward isobutyryl-CoA. Could be an isobutyryl-CoA dehydrogenase that functions in valine catabolism.</text>
</comment>
<comment type="pathway">
    <text evidence="2">Amino-acid degradation; L-valine degradation.</text>
</comment>
<dbReference type="Pfam" id="PF16113">
    <property type="entry name" value="ECH_2"/>
    <property type="match status" value="1"/>
</dbReference>
<dbReference type="PANTHER" id="PTHR43176">
    <property type="entry name" value="3-HYDROXYISOBUTYRYL-COA HYDROLASE-RELATED"/>
    <property type="match status" value="1"/>
</dbReference>
<dbReference type="Gene3D" id="3.90.226.10">
    <property type="entry name" value="2-enoyl-CoA Hydratase, Chain A, domain 1"/>
    <property type="match status" value="1"/>
</dbReference>